<sequence>MSALIVERLKFYNQFSDLVGHRNHLRRLGHYKFTAAAAHPAGYWFQVS</sequence>
<gene>
    <name evidence="1" type="ORF">COO91_10796</name>
</gene>
<accession>A0A2K8TA63</accession>
<dbReference type="KEGG" id="nfl:COO91_10796"/>
<evidence type="ECO:0000313" key="2">
    <source>
        <dbReference type="Proteomes" id="UP000232003"/>
    </source>
</evidence>
<geneLocation type="plasmid" evidence="2">
    <name>pnfsy08</name>
</geneLocation>
<dbReference type="Proteomes" id="UP000232003">
    <property type="component" value="Plasmid pNFSY08"/>
</dbReference>
<keyword evidence="1" id="KW-0614">Plasmid</keyword>
<keyword evidence="2" id="KW-1185">Reference proteome</keyword>
<dbReference type="AlphaFoldDB" id="A0A2K8TA63"/>
<dbReference type="EMBL" id="CP024793">
    <property type="protein sequence ID" value="AUB44560.1"/>
    <property type="molecule type" value="Genomic_DNA"/>
</dbReference>
<proteinExistence type="predicted"/>
<protein>
    <submittedName>
        <fullName evidence="1">Uncharacterized protein</fullName>
    </submittedName>
</protein>
<organism evidence="1 2">
    <name type="scientific">Nostoc flagelliforme CCNUN1</name>
    <dbReference type="NCBI Taxonomy" id="2038116"/>
    <lineage>
        <taxon>Bacteria</taxon>
        <taxon>Bacillati</taxon>
        <taxon>Cyanobacteriota</taxon>
        <taxon>Cyanophyceae</taxon>
        <taxon>Nostocales</taxon>
        <taxon>Nostocaceae</taxon>
        <taxon>Nostoc</taxon>
    </lineage>
</organism>
<reference evidence="1 2" key="1">
    <citation type="submission" date="2017-11" db="EMBL/GenBank/DDBJ databases">
        <title>Complete genome of a free-living desiccation-tolerant cyanobacterium and its photosynthetic adaptation to extreme terrestrial habitat.</title>
        <authorList>
            <person name="Shang J."/>
        </authorList>
    </citation>
    <scope>NUCLEOTIDE SEQUENCE [LARGE SCALE GENOMIC DNA]</scope>
    <source>
        <strain evidence="1 2">CCNUN1</strain>
        <plasmid evidence="2">pnfsy08</plasmid>
    </source>
</reference>
<dbReference type="RefSeq" id="WP_157817005.1">
    <property type="nucleotide sequence ID" value="NZ_CAWNNC010000009.1"/>
</dbReference>
<name>A0A2K8TA63_9NOSO</name>
<evidence type="ECO:0000313" key="1">
    <source>
        <dbReference type="EMBL" id="AUB44560.1"/>
    </source>
</evidence>